<name>A0A8S3SFS5_MYTED</name>
<reference evidence="1" key="1">
    <citation type="submission" date="2021-03" db="EMBL/GenBank/DDBJ databases">
        <authorList>
            <person name="Bekaert M."/>
        </authorList>
    </citation>
    <scope>NUCLEOTIDE SEQUENCE</scope>
</reference>
<dbReference type="AlphaFoldDB" id="A0A8S3SFS5"/>
<dbReference type="Proteomes" id="UP000683360">
    <property type="component" value="Unassembled WGS sequence"/>
</dbReference>
<organism evidence="1 2">
    <name type="scientific">Mytilus edulis</name>
    <name type="common">Blue mussel</name>
    <dbReference type="NCBI Taxonomy" id="6550"/>
    <lineage>
        <taxon>Eukaryota</taxon>
        <taxon>Metazoa</taxon>
        <taxon>Spiralia</taxon>
        <taxon>Lophotrochozoa</taxon>
        <taxon>Mollusca</taxon>
        <taxon>Bivalvia</taxon>
        <taxon>Autobranchia</taxon>
        <taxon>Pteriomorphia</taxon>
        <taxon>Mytilida</taxon>
        <taxon>Mytiloidea</taxon>
        <taxon>Mytilidae</taxon>
        <taxon>Mytilinae</taxon>
        <taxon>Mytilus</taxon>
    </lineage>
</organism>
<accession>A0A8S3SFS5</accession>
<evidence type="ECO:0000313" key="2">
    <source>
        <dbReference type="Proteomes" id="UP000683360"/>
    </source>
</evidence>
<dbReference type="EMBL" id="CAJPWZ010001500">
    <property type="protein sequence ID" value="CAG2217006.1"/>
    <property type="molecule type" value="Genomic_DNA"/>
</dbReference>
<sequence>MKDNAFMTSNPVVTGMIKLSREPAKMLRCTKNLKLKETYSVDIPVGFNKDSPATLQNKVFWDLMLNFGRLDEARTDPKPGFSCIVFGNESQILTRFNQPSQLRDEKSYEISLINLDTYNSIPNFHAGINSFRHSSDDGANTIALGTGSYDIKYINDEIQRQLLLNKHKVKIIIDTNLVTLRAKLTLIRHYQVDFNVVNSINTVLGFERQIYTFDMTTDGYTEGEHIVNITSINSILVHSDILHGSDSFFPSDDPGTKIILAPKNLVNLPVTLQTINHMRTYLPDQDGRPIDLRGEHLHIRFHLREV</sequence>
<dbReference type="OrthoDB" id="6767358at2759"/>
<evidence type="ECO:0000313" key="1">
    <source>
        <dbReference type="EMBL" id="CAG2217006.1"/>
    </source>
</evidence>
<protein>
    <submittedName>
        <fullName evidence="1">Uncharacterized protein</fullName>
    </submittedName>
</protein>
<gene>
    <name evidence="1" type="ORF">MEDL_30713</name>
</gene>
<comment type="caution">
    <text evidence="1">The sequence shown here is derived from an EMBL/GenBank/DDBJ whole genome shotgun (WGS) entry which is preliminary data.</text>
</comment>
<proteinExistence type="predicted"/>
<keyword evidence="2" id="KW-1185">Reference proteome</keyword>